<protein>
    <submittedName>
        <fullName evidence="2">Uncharacterized protein</fullName>
    </submittedName>
</protein>
<organism evidence="2 3">
    <name type="scientific">Cirrhinus mrigala</name>
    <name type="common">Mrigala</name>
    <dbReference type="NCBI Taxonomy" id="683832"/>
    <lineage>
        <taxon>Eukaryota</taxon>
        <taxon>Metazoa</taxon>
        <taxon>Chordata</taxon>
        <taxon>Craniata</taxon>
        <taxon>Vertebrata</taxon>
        <taxon>Euteleostomi</taxon>
        <taxon>Actinopterygii</taxon>
        <taxon>Neopterygii</taxon>
        <taxon>Teleostei</taxon>
        <taxon>Ostariophysi</taxon>
        <taxon>Cypriniformes</taxon>
        <taxon>Cyprinidae</taxon>
        <taxon>Labeoninae</taxon>
        <taxon>Labeonini</taxon>
        <taxon>Cirrhinus</taxon>
    </lineage>
</organism>
<dbReference type="EMBL" id="JAMKFB020000008">
    <property type="protein sequence ID" value="KAL0186973.1"/>
    <property type="molecule type" value="Genomic_DNA"/>
</dbReference>
<dbReference type="AlphaFoldDB" id="A0ABD0QLS4"/>
<accession>A0ABD0QLS4</accession>
<feature type="non-terminal residue" evidence="2">
    <location>
        <position position="1"/>
    </location>
</feature>
<dbReference type="Proteomes" id="UP001529510">
    <property type="component" value="Unassembled WGS sequence"/>
</dbReference>
<evidence type="ECO:0000313" key="3">
    <source>
        <dbReference type="Proteomes" id="UP001529510"/>
    </source>
</evidence>
<feature type="region of interest" description="Disordered" evidence="1">
    <location>
        <begin position="1"/>
        <end position="24"/>
    </location>
</feature>
<comment type="caution">
    <text evidence="2">The sequence shown here is derived from an EMBL/GenBank/DDBJ whole genome shotgun (WGS) entry which is preliminary data.</text>
</comment>
<sequence length="51" mass="5672">LPPSIPPPSLPSFPSGHFQPPKFPTERIANHLSEMRHAKSKIPSFRAVKRG</sequence>
<proteinExistence type="predicted"/>
<gene>
    <name evidence="2" type="ORF">M9458_018643</name>
</gene>
<evidence type="ECO:0000313" key="2">
    <source>
        <dbReference type="EMBL" id="KAL0186973.1"/>
    </source>
</evidence>
<name>A0ABD0QLS4_CIRMR</name>
<reference evidence="2 3" key="1">
    <citation type="submission" date="2024-05" db="EMBL/GenBank/DDBJ databases">
        <title>Genome sequencing and assembly of Indian major carp, Cirrhinus mrigala (Hamilton, 1822).</title>
        <authorList>
            <person name="Mohindra V."/>
            <person name="Chowdhury L.M."/>
            <person name="Lal K."/>
            <person name="Jena J.K."/>
        </authorList>
    </citation>
    <scope>NUCLEOTIDE SEQUENCE [LARGE SCALE GENOMIC DNA]</scope>
    <source>
        <strain evidence="2">CM1030</strain>
        <tissue evidence="2">Blood</tissue>
    </source>
</reference>
<feature type="non-terminal residue" evidence="2">
    <location>
        <position position="51"/>
    </location>
</feature>
<feature type="compositionally biased region" description="Pro residues" evidence="1">
    <location>
        <begin position="1"/>
        <end position="11"/>
    </location>
</feature>
<keyword evidence="3" id="KW-1185">Reference proteome</keyword>
<evidence type="ECO:0000256" key="1">
    <source>
        <dbReference type="SAM" id="MobiDB-lite"/>
    </source>
</evidence>